<dbReference type="SFLD" id="SFLDG01131">
    <property type="entry name" value="C1.5.2:_MDP_Like"/>
    <property type="match status" value="1"/>
</dbReference>
<protein>
    <recommendedName>
        <fullName evidence="3">Magnesium-dependent phosphatase-1</fullName>
    </recommendedName>
</protein>
<dbReference type="InterPro" id="IPR023214">
    <property type="entry name" value="HAD_sf"/>
</dbReference>
<name>A0A0C9WDG4_9AGAM</name>
<dbReference type="PANTHER" id="PTHR17901:SF14">
    <property type="entry name" value="MAGNESIUM-DEPENDENT PHOSPHATASE 1"/>
    <property type="match status" value="1"/>
</dbReference>
<dbReference type="SFLD" id="SFLDS00003">
    <property type="entry name" value="Haloacid_Dehalogenase"/>
    <property type="match status" value="1"/>
</dbReference>
<dbReference type="EMBL" id="KN839855">
    <property type="protein sequence ID" value="KIJ62457.1"/>
    <property type="molecule type" value="Genomic_DNA"/>
</dbReference>
<proteinExistence type="predicted"/>
<dbReference type="HOGENOM" id="CLU_071162_0_0_1"/>
<keyword evidence="2" id="KW-1185">Reference proteome</keyword>
<dbReference type="OrthoDB" id="2865258at2759"/>
<dbReference type="AlphaFoldDB" id="A0A0C9WDG4"/>
<gene>
    <name evidence="1" type="ORF">HYDPIDRAFT_114579</name>
</gene>
<dbReference type="InterPro" id="IPR036412">
    <property type="entry name" value="HAD-like_sf"/>
</dbReference>
<dbReference type="PANTHER" id="PTHR17901">
    <property type="entry name" value="MAGNESIUM-DEPENDENT PHOSPHATASE 1 MDP1"/>
    <property type="match status" value="1"/>
</dbReference>
<accession>A0A0C9WDG4</accession>
<dbReference type="GO" id="GO:0003993">
    <property type="term" value="F:acid phosphatase activity"/>
    <property type="evidence" value="ECO:0007669"/>
    <property type="project" value="TreeGrafter"/>
</dbReference>
<dbReference type="SFLD" id="SFLDG01129">
    <property type="entry name" value="C1.5:_HAD__Beta-PGM__Phosphata"/>
    <property type="match status" value="1"/>
</dbReference>
<reference evidence="1 2" key="1">
    <citation type="submission" date="2014-04" db="EMBL/GenBank/DDBJ databases">
        <title>Evolutionary Origins and Diversification of the Mycorrhizal Mutualists.</title>
        <authorList>
            <consortium name="DOE Joint Genome Institute"/>
            <consortium name="Mycorrhizal Genomics Consortium"/>
            <person name="Kohler A."/>
            <person name="Kuo A."/>
            <person name="Nagy L.G."/>
            <person name="Floudas D."/>
            <person name="Copeland A."/>
            <person name="Barry K.W."/>
            <person name="Cichocki N."/>
            <person name="Veneault-Fourrey C."/>
            <person name="LaButti K."/>
            <person name="Lindquist E.A."/>
            <person name="Lipzen A."/>
            <person name="Lundell T."/>
            <person name="Morin E."/>
            <person name="Murat C."/>
            <person name="Riley R."/>
            <person name="Ohm R."/>
            <person name="Sun H."/>
            <person name="Tunlid A."/>
            <person name="Henrissat B."/>
            <person name="Grigoriev I.V."/>
            <person name="Hibbett D.S."/>
            <person name="Martin F."/>
        </authorList>
    </citation>
    <scope>NUCLEOTIDE SEQUENCE [LARGE SCALE GENOMIC DNA]</scope>
    <source>
        <strain evidence="1 2">MD-312</strain>
    </source>
</reference>
<dbReference type="NCBIfam" id="TIGR01685">
    <property type="entry name" value="MDP-1"/>
    <property type="match status" value="1"/>
</dbReference>
<dbReference type="InterPro" id="IPR010036">
    <property type="entry name" value="MDP_1_eu_arc"/>
</dbReference>
<dbReference type="Gene3D" id="3.40.50.1000">
    <property type="entry name" value="HAD superfamily/HAD-like"/>
    <property type="match status" value="1"/>
</dbReference>
<evidence type="ECO:0008006" key="3">
    <source>
        <dbReference type="Google" id="ProtNLM"/>
    </source>
</evidence>
<evidence type="ECO:0000313" key="1">
    <source>
        <dbReference type="EMBL" id="KIJ62457.1"/>
    </source>
</evidence>
<organism evidence="1 2">
    <name type="scientific">Hydnomerulius pinastri MD-312</name>
    <dbReference type="NCBI Taxonomy" id="994086"/>
    <lineage>
        <taxon>Eukaryota</taxon>
        <taxon>Fungi</taxon>
        <taxon>Dikarya</taxon>
        <taxon>Basidiomycota</taxon>
        <taxon>Agaricomycotina</taxon>
        <taxon>Agaricomycetes</taxon>
        <taxon>Agaricomycetidae</taxon>
        <taxon>Boletales</taxon>
        <taxon>Boletales incertae sedis</taxon>
        <taxon>Leucogyrophana</taxon>
    </lineage>
</organism>
<dbReference type="Proteomes" id="UP000053820">
    <property type="component" value="Unassembled WGS sequence"/>
</dbReference>
<dbReference type="NCBIfam" id="TIGR01681">
    <property type="entry name" value="HAD-SF-IIIC"/>
    <property type="match status" value="1"/>
</dbReference>
<dbReference type="Pfam" id="PF12689">
    <property type="entry name" value="Acid_PPase"/>
    <property type="match status" value="1"/>
</dbReference>
<dbReference type="SUPFAM" id="SSF56784">
    <property type="entry name" value="HAD-like"/>
    <property type="match status" value="1"/>
</dbReference>
<evidence type="ECO:0000313" key="2">
    <source>
        <dbReference type="Proteomes" id="UP000053820"/>
    </source>
</evidence>
<dbReference type="InterPro" id="IPR010033">
    <property type="entry name" value="HAD_SF_ppase_IIIC"/>
</dbReference>
<sequence length="202" mass="22837">MDGGRLPKLIAFDLDYTLWDFWIDTHITEPLRQDSVTGAILDSARDFRGDPCPNAIEFYNDVPEILRSLNEAAVCVAAASRTQAPELARKALRLIKIPISPAGGSATNTSEVAEPRPAITFFDQLEIYPGSKIKHFKKIHKDTGIPYNEMLFFDDERRNTEVQTQLGVTFVLVEEGMNWETFRKGLREWRKRHPVEDGAASS</sequence>